<proteinExistence type="predicted"/>
<accession>A0AAD3XV50</accession>
<keyword evidence="2" id="KW-1185">Reference proteome</keyword>
<organism evidence="1 2">
    <name type="scientific">Nepenthes gracilis</name>
    <name type="common">Slender pitcher plant</name>
    <dbReference type="NCBI Taxonomy" id="150966"/>
    <lineage>
        <taxon>Eukaryota</taxon>
        <taxon>Viridiplantae</taxon>
        <taxon>Streptophyta</taxon>
        <taxon>Embryophyta</taxon>
        <taxon>Tracheophyta</taxon>
        <taxon>Spermatophyta</taxon>
        <taxon>Magnoliopsida</taxon>
        <taxon>eudicotyledons</taxon>
        <taxon>Gunneridae</taxon>
        <taxon>Pentapetalae</taxon>
        <taxon>Caryophyllales</taxon>
        <taxon>Nepenthaceae</taxon>
        <taxon>Nepenthes</taxon>
    </lineage>
</organism>
<protein>
    <submittedName>
        <fullName evidence="1">Uncharacterized protein</fullName>
    </submittedName>
</protein>
<name>A0AAD3XV50_NEPGR</name>
<dbReference type="Proteomes" id="UP001279734">
    <property type="component" value="Unassembled WGS sequence"/>
</dbReference>
<dbReference type="EMBL" id="BSYO01000017">
    <property type="protein sequence ID" value="GMH17416.1"/>
    <property type="molecule type" value="Genomic_DNA"/>
</dbReference>
<dbReference type="AlphaFoldDB" id="A0AAD3XV50"/>
<gene>
    <name evidence="1" type="ORF">Nepgr_019257</name>
</gene>
<evidence type="ECO:0000313" key="2">
    <source>
        <dbReference type="Proteomes" id="UP001279734"/>
    </source>
</evidence>
<sequence>MKLSSSCPDVESTSRSILGKGKLFFGQALLTFVKSTHILHFPLIFFIKTTLEGQSGYWTYLINPASNNFFTSSRMAINFSIEWFLRFCLTGFLFRSRPNLWIITRSEIPSMLAGVHAKILAFRRRNVISSSRSTPVSDPPTRMHLSRSSRFSGIRLVVSPDCAYCKVVLSRWSSSPTTLVLLLGAIWDM</sequence>
<comment type="caution">
    <text evidence="1">The sequence shown here is derived from an EMBL/GenBank/DDBJ whole genome shotgun (WGS) entry which is preliminary data.</text>
</comment>
<reference evidence="1" key="1">
    <citation type="submission" date="2023-05" db="EMBL/GenBank/DDBJ databases">
        <title>Nepenthes gracilis genome sequencing.</title>
        <authorList>
            <person name="Fukushima K."/>
        </authorList>
    </citation>
    <scope>NUCLEOTIDE SEQUENCE</scope>
    <source>
        <strain evidence="1">SING2019-196</strain>
    </source>
</reference>
<evidence type="ECO:0000313" key="1">
    <source>
        <dbReference type="EMBL" id="GMH17416.1"/>
    </source>
</evidence>